<dbReference type="AlphaFoldDB" id="A0A347U548"/>
<name>A0A347U548_9BACT</name>
<dbReference type="KEGG" id="aell:AELL_0281"/>
<evidence type="ECO:0000313" key="4">
    <source>
        <dbReference type="Proteomes" id="UP000262582"/>
    </source>
</evidence>
<protein>
    <submittedName>
        <fullName evidence="2">Membrane protein</fullName>
    </submittedName>
</protein>
<feature type="transmembrane region" description="Helical" evidence="1">
    <location>
        <begin position="58"/>
        <end position="77"/>
    </location>
</feature>
<reference evidence="2 4" key="2">
    <citation type="submission" date="2018-08" db="EMBL/GenBank/DDBJ databases">
        <title>Complete genome of the Arcobacter ellisii type strain LMG 26155.</title>
        <authorList>
            <person name="Miller W.G."/>
            <person name="Yee E."/>
            <person name="Bono J.L."/>
        </authorList>
    </citation>
    <scope>NUCLEOTIDE SEQUENCE [LARGE SCALE GENOMIC DNA]</scope>
    <source>
        <strain evidence="2 4">LMG 26155</strain>
    </source>
</reference>
<dbReference type="EMBL" id="NXIG01000022">
    <property type="protein sequence ID" value="RXI28343.1"/>
    <property type="molecule type" value="Genomic_DNA"/>
</dbReference>
<keyword evidence="4" id="KW-1185">Reference proteome</keyword>
<dbReference type="Proteomes" id="UP000290588">
    <property type="component" value="Unassembled WGS sequence"/>
</dbReference>
<reference evidence="3 5" key="1">
    <citation type="submission" date="2017-09" db="EMBL/GenBank/DDBJ databases">
        <title>Genomics of the genus Arcobacter.</title>
        <authorList>
            <person name="Perez-Cataluna A."/>
            <person name="Figueras M.J."/>
            <person name="Salas-Masso N."/>
        </authorList>
    </citation>
    <scope>NUCLEOTIDE SEQUENCE [LARGE SCALE GENOMIC DNA]</scope>
    <source>
        <strain evidence="3 5">CECT 7837</strain>
    </source>
</reference>
<evidence type="ECO:0000256" key="1">
    <source>
        <dbReference type="SAM" id="Phobius"/>
    </source>
</evidence>
<evidence type="ECO:0000313" key="5">
    <source>
        <dbReference type="Proteomes" id="UP000290588"/>
    </source>
</evidence>
<accession>A0A347U548</accession>
<keyword evidence="1" id="KW-1133">Transmembrane helix</keyword>
<feature type="transmembrane region" description="Helical" evidence="1">
    <location>
        <begin position="12"/>
        <end position="38"/>
    </location>
</feature>
<sequence>MCNFYKNMNVFFAKLAILVAMGIVVIFIGAILYVIFLHLGLFNEKVSSTIEFSDVLNFLMYTIIPLVTSISIVNKILSDDIVKSDAI</sequence>
<dbReference type="EMBL" id="CP032097">
    <property type="protein sequence ID" value="AXX93976.1"/>
    <property type="molecule type" value="Genomic_DNA"/>
</dbReference>
<evidence type="ECO:0000313" key="3">
    <source>
        <dbReference type="EMBL" id="RXI28343.1"/>
    </source>
</evidence>
<gene>
    <name evidence="2" type="ORF">AELL_0281</name>
    <name evidence="3" type="ORF">CP962_13925</name>
</gene>
<proteinExistence type="predicted"/>
<dbReference type="RefSeq" id="WP_118916224.1">
    <property type="nucleotide sequence ID" value="NZ_CP032097.1"/>
</dbReference>
<organism evidence="3 5">
    <name type="scientific">Arcobacter ellisii</name>
    <dbReference type="NCBI Taxonomy" id="913109"/>
    <lineage>
        <taxon>Bacteria</taxon>
        <taxon>Pseudomonadati</taxon>
        <taxon>Campylobacterota</taxon>
        <taxon>Epsilonproteobacteria</taxon>
        <taxon>Campylobacterales</taxon>
        <taxon>Arcobacteraceae</taxon>
        <taxon>Arcobacter</taxon>
    </lineage>
</organism>
<evidence type="ECO:0000313" key="2">
    <source>
        <dbReference type="EMBL" id="AXX93976.1"/>
    </source>
</evidence>
<keyword evidence="1" id="KW-0472">Membrane</keyword>
<keyword evidence="1" id="KW-0812">Transmembrane</keyword>
<dbReference type="Proteomes" id="UP000262582">
    <property type="component" value="Chromosome"/>
</dbReference>